<comment type="caution">
    <text evidence="1">The sequence shown here is derived from an EMBL/GenBank/DDBJ whole genome shotgun (WGS) entry which is preliminary data.</text>
</comment>
<organism evidence="1 2">
    <name type="scientific">Caerostris darwini</name>
    <dbReference type="NCBI Taxonomy" id="1538125"/>
    <lineage>
        <taxon>Eukaryota</taxon>
        <taxon>Metazoa</taxon>
        <taxon>Ecdysozoa</taxon>
        <taxon>Arthropoda</taxon>
        <taxon>Chelicerata</taxon>
        <taxon>Arachnida</taxon>
        <taxon>Araneae</taxon>
        <taxon>Araneomorphae</taxon>
        <taxon>Entelegynae</taxon>
        <taxon>Araneoidea</taxon>
        <taxon>Araneidae</taxon>
        <taxon>Caerostris</taxon>
    </lineage>
</organism>
<accession>A0AAV4VJ98</accession>
<dbReference type="Proteomes" id="UP001054837">
    <property type="component" value="Unassembled WGS sequence"/>
</dbReference>
<evidence type="ECO:0000313" key="2">
    <source>
        <dbReference type="Proteomes" id="UP001054837"/>
    </source>
</evidence>
<evidence type="ECO:0000313" key="1">
    <source>
        <dbReference type="EMBL" id="GIY69914.1"/>
    </source>
</evidence>
<dbReference type="AlphaFoldDB" id="A0AAV4VJ98"/>
<reference evidence="1 2" key="1">
    <citation type="submission" date="2021-06" db="EMBL/GenBank/DDBJ databases">
        <title>Caerostris darwini draft genome.</title>
        <authorList>
            <person name="Kono N."/>
            <person name="Arakawa K."/>
        </authorList>
    </citation>
    <scope>NUCLEOTIDE SEQUENCE [LARGE SCALE GENOMIC DNA]</scope>
</reference>
<gene>
    <name evidence="1" type="ORF">CDAR_35091</name>
</gene>
<name>A0AAV4VJ98_9ARAC</name>
<evidence type="ECO:0008006" key="3">
    <source>
        <dbReference type="Google" id="ProtNLM"/>
    </source>
</evidence>
<protein>
    <recommendedName>
        <fullName evidence="3">Ycf15</fullName>
    </recommendedName>
</protein>
<proteinExistence type="predicted"/>
<dbReference type="EMBL" id="BPLQ01013124">
    <property type="protein sequence ID" value="GIY69914.1"/>
    <property type="molecule type" value="Genomic_DNA"/>
</dbReference>
<keyword evidence="2" id="KW-1185">Reference proteome</keyword>
<sequence length="83" mass="9879">MRQHPSSGSPDYNLLMIQLKNPLLMAKPLEPWLCSRQGKKERKSFEACSYQTRFAAVTTRRPLAIPGRLEMRFRMMLWEEIYF</sequence>